<comment type="catalytic activity">
    <reaction evidence="1">
        <text>Hydrolysis of terminal non-reducing alpha-L-rhamnose residues in alpha-L-rhamnosides.</text>
        <dbReference type="EC" id="3.2.1.40"/>
    </reaction>
</comment>
<dbReference type="Pfam" id="PF05592">
    <property type="entry name" value="Bac_rhamnosid"/>
    <property type="match status" value="1"/>
</dbReference>
<dbReference type="EMBL" id="JAMTCK010000002">
    <property type="protein sequence ID" value="MCP2164011.1"/>
    <property type="molecule type" value="Genomic_DNA"/>
</dbReference>
<dbReference type="PIRSF" id="PIRSF010631">
    <property type="entry name" value="A-rhamnsds"/>
    <property type="match status" value="1"/>
</dbReference>
<feature type="domain" description="Bacterial alpha-L-rhamnosidase N-terminal" evidence="5">
    <location>
        <begin position="142"/>
        <end position="303"/>
    </location>
</feature>
<dbReference type="EC" id="3.2.1.40" evidence="2"/>
<feature type="domain" description="Alpha-L-rhamnosidase C-terminal" evidence="7">
    <location>
        <begin position="764"/>
        <end position="839"/>
    </location>
</feature>
<dbReference type="InterPro" id="IPR012341">
    <property type="entry name" value="6hp_glycosidase-like_sf"/>
</dbReference>
<dbReference type="SUPFAM" id="SSF48208">
    <property type="entry name" value="Six-hairpin glycosidases"/>
    <property type="match status" value="1"/>
</dbReference>
<evidence type="ECO:0000259" key="6">
    <source>
        <dbReference type="Pfam" id="PF17389"/>
    </source>
</evidence>
<dbReference type="InterPro" id="IPR008928">
    <property type="entry name" value="6-hairpin_glycosidase_sf"/>
</dbReference>
<dbReference type="InterPro" id="IPR013737">
    <property type="entry name" value="Bac_rhamnosid_N"/>
</dbReference>
<dbReference type="Pfam" id="PF17390">
    <property type="entry name" value="Bac_rhamnosid_C"/>
    <property type="match status" value="1"/>
</dbReference>
<evidence type="ECO:0000259" key="4">
    <source>
        <dbReference type="Pfam" id="PF05592"/>
    </source>
</evidence>
<name>A0AAE3G976_9PSEU</name>
<dbReference type="Gene3D" id="2.60.420.10">
    <property type="entry name" value="Maltose phosphorylase, domain 3"/>
    <property type="match status" value="1"/>
</dbReference>
<sequence>MSAAAIAGPVRFEHRDTGLGIGTGTPRLSWQVVSADPTWSTSAHELELTTSDTAEPVTVFVTGSEQVLVTWPFAPLPSRTRASVRVRAACGADWTEWSEPAPVETGLLRPTDWTARFVSPRTLGAIGQPAPLLTRTFTLRSDIVSARLYATAHGVYVANLNGDRVGDEEFAPGWTSYQHRLRYQTHDVTALLRPGENTLDVLLGNGWYRGRLGWQRASAVYGDRLALLAQLEVTYADGTVDRIVTDERWTARQSNVLADDFYDGQHTDLRHDPATAAPDQVDVLAEDLGRLVAAEGPPVRVTQVVPAVTISTSPSGRTLVDFGQNLVGRVRLRVRGAVAGQQVVIRHAEVLEHGELGVRPLRTAKATDSYVLADADSVVLEPALTFHGFRHAEITGVTDLRLDDVEAVVLGTDLRRTGWFSCSDPDLNQLHENVVWSMRGNFLEVPTDCPQRDERLGWTGDIQVFSPTASFLYDTAGFLSSWLADLAADQQPDGSVPYVIPDVLHTTAPTAAAWGDAATVVPWVLYQRFGDTGILARQFDSMRGWVDRIAALAGENHLWAGGFQFGDWLDPTAPPDDPAAAQADPDVVATAHLVRSAEIVADAAAVLGRAAEADRYAALAEAARRAFAREYVTSSGRVLSDAPTVYALALRWALLPEPAQREHAGARLADLVRASGFRISTGFVGTPLITDALTSVGEHDLAYRLLLQKACPSWLYPVSMGATTIWERWDSMLPDGSINPGEMTSFNHYALGAVADWMHRTIAGLAPNAPGYREILVRPVLGGGLTHASARHHTPYGTAAVAWRRADGRFHLDVTVPVGTTATVHVPGRQEAVVVGHGQHSWTTADPVGTRLPLTATSTVRELMDVPEAWDAAVAVLVEHGHGRDDVDIARKAAPYVDAPAVELPIAISRTTGIEGTPEVCERIERILVGQGKQ</sequence>
<dbReference type="Gene3D" id="2.60.40.10">
    <property type="entry name" value="Immunoglobulins"/>
    <property type="match status" value="1"/>
</dbReference>
<dbReference type="Pfam" id="PF25788">
    <property type="entry name" value="Ig_Rha78A_N"/>
    <property type="match status" value="1"/>
</dbReference>
<dbReference type="Gene3D" id="1.50.10.10">
    <property type="match status" value="1"/>
</dbReference>
<evidence type="ECO:0000256" key="3">
    <source>
        <dbReference type="ARBA" id="ARBA00022801"/>
    </source>
</evidence>
<feature type="domain" description="Alpha-L-rhamnosidase six-hairpin glycosidase" evidence="6">
    <location>
        <begin position="415"/>
        <end position="762"/>
    </location>
</feature>
<keyword evidence="9" id="KW-1185">Reference proteome</keyword>
<dbReference type="PANTHER" id="PTHR33307">
    <property type="entry name" value="ALPHA-RHAMNOSIDASE (EUROFUNG)"/>
    <property type="match status" value="1"/>
</dbReference>
<organism evidence="8 9">
    <name type="scientific">Goodfellowiella coeruleoviolacea</name>
    <dbReference type="NCBI Taxonomy" id="334858"/>
    <lineage>
        <taxon>Bacteria</taxon>
        <taxon>Bacillati</taxon>
        <taxon>Actinomycetota</taxon>
        <taxon>Actinomycetes</taxon>
        <taxon>Pseudonocardiales</taxon>
        <taxon>Pseudonocardiaceae</taxon>
        <taxon>Goodfellowiella</taxon>
    </lineage>
</organism>
<dbReference type="InterPro" id="IPR008902">
    <property type="entry name" value="Rhamnosid_concanavalin"/>
</dbReference>
<feature type="domain" description="Alpha-L-rhamnosidase concanavalin-like" evidence="4">
    <location>
        <begin position="313"/>
        <end position="410"/>
    </location>
</feature>
<dbReference type="GO" id="GO:0005975">
    <property type="term" value="P:carbohydrate metabolic process"/>
    <property type="evidence" value="ECO:0007669"/>
    <property type="project" value="InterPro"/>
</dbReference>
<protein>
    <recommendedName>
        <fullName evidence="2">alpha-L-rhamnosidase</fullName>
        <ecNumber evidence="2">3.2.1.40</ecNumber>
    </recommendedName>
</protein>
<dbReference type="RefSeq" id="WP_253767260.1">
    <property type="nucleotide sequence ID" value="NZ_JAMTCK010000002.1"/>
</dbReference>
<reference evidence="8" key="1">
    <citation type="submission" date="2022-06" db="EMBL/GenBank/DDBJ databases">
        <title>Genomic Encyclopedia of Archaeal and Bacterial Type Strains, Phase II (KMG-II): from individual species to whole genera.</title>
        <authorList>
            <person name="Goeker M."/>
        </authorList>
    </citation>
    <scope>NUCLEOTIDE SEQUENCE</scope>
    <source>
        <strain evidence="8">DSM 43935</strain>
    </source>
</reference>
<dbReference type="InterPro" id="IPR035398">
    <property type="entry name" value="Bac_rhamnosid_C"/>
</dbReference>
<keyword evidence="3" id="KW-0378">Hydrolase</keyword>
<dbReference type="InterPro" id="IPR035396">
    <property type="entry name" value="Bac_rhamnosid6H"/>
</dbReference>
<dbReference type="Proteomes" id="UP001206128">
    <property type="component" value="Unassembled WGS sequence"/>
</dbReference>
<evidence type="ECO:0000256" key="2">
    <source>
        <dbReference type="ARBA" id="ARBA00012652"/>
    </source>
</evidence>
<gene>
    <name evidence="8" type="ORF">LX83_000851</name>
</gene>
<dbReference type="AlphaFoldDB" id="A0AAE3G976"/>
<dbReference type="GO" id="GO:0030596">
    <property type="term" value="F:alpha-L-rhamnosidase activity"/>
    <property type="evidence" value="ECO:0007669"/>
    <property type="project" value="UniProtKB-EC"/>
</dbReference>
<proteinExistence type="predicted"/>
<dbReference type="InterPro" id="IPR016007">
    <property type="entry name" value="Alpha_rhamnosid"/>
</dbReference>
<evidence type="ECO:0000313" key="8">
    <source>
        <dbReference type="EMBL" id="MCP2164011.1"/>
    </source>
</evidence>
<dbReference type="Pfam" id="PF17389">
    <property type="entry name" value="Bac_rhamnosid6H"/>
    <property type="match status" value="1"/>
</dbReference>
<dbReference type="Gene3D" id="2.60.120.260">
    <property type="entry name" value="Galactose-binding domain-like"/>
    <property type="match status" value="2"/>
</dbReference>
<dbReference type="Pfam" id="PF08531">
    <property type="entry name" value="Bac_rhamnosid_N"/>
    <property type="match status" value="1"/>
</dbReference>
<dbReference type="InterPro" id="IPR013783">
    <property type="entry name" value="Ig-like_fold"/>
</dbReference>
<dbReference type="PANTHER" id="PTHR33307:SF6">
    <property type="entry name" value="ALPHA-RHAMNOSIDASE (EUROFUNG)-RELATED"/>
    <property type="match status" value="1"/>
</dbReference>
<evidence type="ECO:0000313" key="9">
    <source>
        <dbReference type="Proteomes" id="UP001206128"/>
    </source>
</evidence>
<evidence type="ECO:0000259" key="5">
    <source>
        <dbReference type="Pfam" id="PF08531"/>
    </source>
</evidence>
<evidence type="ECO:0000256" key="1">
    <source>
        <dbReference type="ARBA" id="ARBA00001445"/>
    </source>
</evidence>
<accession>A0AAE3G976</accession>
<comment type="caution">
    <text evidence="8">The sequence shown here is derived from an EMBL/GenBank/DDBJ whole genome shotgun (WGS) entry which is preliminary data.</text>
</comment>
<evidence type="ECO:0000259" key="7">
    <source>
        <dbReference type="Pfam" id="PF17390"/>
    </source>
</evidence>